<dbReference type="EMBL" id="BFEA01000092">
    <property type="protein sequence ID" value="GBG67801.1"/>
    <property type="molecule type" value="Genomic_DNA"/>
</dbReference>
<organism evidence="2 3">
    <name type="scientific">Chara braunii</name>
    <name type="common">Braun's stonewort</name>
    <dbReference type="NCBI Taxonomy" id="69332"/>
    <lineage>
        <taxon>Eukaryota</taxon>
        <taxon>Viridiplantae</taxon>
        <taxon>Streptophyta</taxon>
        <taxon>Charophyceae</taxon>
        <taxon>Charales</taxon>
        <taxon>Characeae</taxon>
        <taxon>Chara</taxon>
    </lineage>
</organism>
<evidence type="ECO:0000313" key="2">
    <source>
        <dbReference type="EMBL" id="GBG67801.1"/>
    </source>
</evidence>
<dbReference type="Proteomes" id="UP000265515">
    <property type="component" value="Unassembled WGS sequence"/>
</dbReference>
<sequence>MLCYHYHMSSDADVPGGDRRIATLPASCYPQCQSFAVIVIVLGVFRGMLAVVQVFVPWGKPVILLPSRVPQHGVVDCRK</sequence>
<dbReference type="Gramene" id="GBG67801">
    <property type="protein sequence ID" value="GBG67801"/>
    <property type="gene ID" value="CBR_g925"/>
</dbReference>
<protein>
    <submittedName>
        <fullName evidence="2">Uncharacterized protein</fullName>
    </submittedName>
</protein>
<feature type="transmembrane region" description="Helical" evidence="1">
    <location>
        <begin position="35"/>
        <end position="58"/>
    </location>
</feature>
<keyword evidence="3" id="KW-1185">Reference proteome</keyword>
<comment type="caution">
    <text evidence="2">The sequence shown here is derived from an EMBL/GenBank/DDBJ whole genome shotgun (WGS) entry which is preliminary data.</text>
</comment>
<evidence type="ECO:0000256" key="1">
    <source>
        <dbReference type="SAM" id="Phobius"/>
    </source>
</evidence>
<dbReference type="AlphaFoldDB" id="A0A388KCP5"/>
<evidence type="ECO:0000313" key="3">
    <source>
        <dbReference type="Proteomes" id="UP000265515"/>
    </source>
</evidence>
<accession>A0A388KCP5</accession>
<keyword evidence="1" id="KW-0812">Transmembrane</keyword>
<keyword evidence="1" id="KW-1133">Transmembrane helix</keyword>
<keyword evidence="1" id="KW-0472">Membrane</keyword>
<gene>
    <name evidence="2" type="ORF">CBR_g925</name>
</gene>
<reference evidence="2 3" key="1">
    <citation type="journal article" date="2018" name="Cell">
        <title>The Chara Genome: Secondary Complexity and Implications for Plant Terrestrialization.</title>
        <authorList>
            <person name="Nishiyama T."/>
            <person name="Sakayama H."/>
            <person name="Vries J.D."/>
            <person name="Buschmann H."/>
            <person name="Saint-Marcoux D."/>
            <person name="Ullrich K.K."/>
            <person name="Haas F.B."/>
            <person name="Vanderstraeten L."/>
            <person name="Becker D."/>
            <person name="Lang D."/>
            <person name="Vosolsobe S."/>
            <person name="Rombauts S."/>
            <person name="Wilhelmsson P.K.I."/>
            <person name="Janitza P."/>
            <person name="Kern R."/>
            <person name="Heyl A."/>
            <person name="Rumpler F."/>
            <person name="Villalobos L.I.A.C."/>
            <person name="Clay J.M."/>
            <person name="Skokan R."/>
            <person name="Toyoda A."/>
            <person name="Suzuki Y."/>
            <person name="Kagoshima H."/>
            <person name="Schijlen E."/>
            <person name="Tajeshwar N."/>
            <person name="Catarino B."/>
            <person name="Hetherington A.J."/>
            <person name="Saltykova A."/>
            <person name="Bonnot C."/>
            <person name="Breuninger H."/>
            <person name="Symeonidi A."/>
            <person name="Radhakrishnan G.V."/>
            <person name="Van Nieuwerburgh F."/>
            <person name="Deforce D."/>
            <person name="Chang C."/>
            <person name="Karol K.G."/>
            <person name="Hedrich R."/>
            <person name="Ulvskov P."/>
            <person name="Glockner G."/>
            <person name="Delwiche C.F."/>
            <person name="Petrasek J."/>
            <person name="Van de Peer Y."/>
            <person name="Friml J."/>
            <person name="Beilby M."/>
            <person name="Dolan L."/>
            <person name="Kohara Y."/>
            <person name="Sugano S."/>
            <person name="Fujiyama A."/>
            <person name="Delaux P.-M."/>
            <person name="Quint M."/>
            <person name="TheiBen G."/>
            <person name="Hagemann M."/>
            <person name="Harholt J."/>
            <person name="Dunand C."/>
            <person name="Zachgo S."/>
            <person name="Langdale J."/>
            <person name="Maumus F."/>
            <person name="Straeten D.V.D."/>
            <person name="Gould S.B."/>
            <person name="Rensing S.A."/>
        </authorList>
    </citation>
    <scope>NUCLEOTIDE SEQUENCE [LARGE SCALE GENOMIC DNA]</scope>
    <source>
        <strain evidence="2 3">S276</strain>
    </source>
</reference>
<name>A0A388KCP5_CHABU</name>
<proteinExistence type="predicted"/>